<comment type="caution">
    <text evidence="1">The sequence shown here is derived from an EMBL/GenBank/DDBJ whole genome shotgun (WGS) entry which is preliminary data.</text>
</comment>
<dbReference type="Proteomes" id="UP000003022">
    <property type="component" value="Unassembled WGS sequence"/>
</dbReference>
<dbReference type="STRING" id="996637.SGM_4309"/>
<keyword evidence="2" id="KW-1185">Reference proteome</keyword>
<reference evidence="1 2" key="1">
    <citation type="journal article" date="2011" name="J. Bacteriol.">
        <title>Draft genome sequence of the marine bacterium Streptomyces griseoaurantiacus M045, which produces novel manumycin-type antibiotics with a pABA core component.</title>
        <authorList>
            <person name="Li F."/>
            <person name="Jiang P."/>
            <person name="Zheng H."/>
            <person name="Wang S."/>
            <person name="Zhao G."/>
            <person name="Qin S."/>
            <person name="Liu Z."/>
        </authorList>
    </citation>
    <scope>NUCLEOTIDE SEQUENCE [LARGE SCALE GENOMIC DNA]</scope>
    <source>
        <strain evidence="1 2">M045</strain>
    </source>
</reference>
<name>F3NM54_9ACTN</name>
<evidence type="ECO:0000313" key="2">
    <source>
        <dbReference type="Proteomes" id="UP000003022"/>
    </source>
</evidence>
<organism evidence="1 2">
    <name type="scientific">Streptomyces griseoaurantiacus M045</name>
    <dbReference type="NCBI Taxonomy" id="996637"/>
    <lineage>
        <taxon>Bacteria</taxon>
        <taxon>Bacillati</taxon>
        <taxon>Actinomycetota</taxon>
        <taxon>Actinomycetes</taxon>
        <taxon>Kitasatosporales</taxon>
        <taxon>Streptomycetaceae</taxon>
        <taxon>Streptomyces</taxon>
        <taxon>Streptomyces aurantiacus group</taxon>
    </lineage>
</organism>
<gene>
    <name evidence="1" type="ORF">SGM_4309</name>
</gene>
<dbReference type="EMBL" id="AEYX01000040">
    <property type="protein sequence ID" value="EGG45604.1"/>
    <property type="molecule type" value="Genomic_DNA"/>
</dbReference>
<sequence length="37" mass="3862">MPLMPSHAAACGTVSAGFGYLLAARLVLHTARRYSGN</sequence>
<protein>
    <submittedName>
        <fullName evidence="1">Uncharacterized protein</fullName>
    </submittedName>
</protein>
<dbReference type="AlphaFoldDB" id="F3NM54"/>
<accession>F3NM54</accession>
<proteinExistence type="predicted"/>
<evidence type="ECO:0000313" key="1">
    <source>
        <dbReference type="EMBL" id="EGG45604.1"/>
    </source>
</evidence>